<proteinExistence type="predicted"/>
<evidence type="ECO:0000256" key="1">
    <source>
        <dbReference type="SAM" id="Coils"/>
    </source>
</evidence>
<dbReference type="OrthoDB" id="5837890at2759"/>
<sequence length="254" mass="27680">MQWECKEELRAGRGAGSGNGGQGVLVFVPWCADFLGPAFGNLVNDTLLLHEHFQTPNTDAETDSWAGAIDMAKELSEVGLKIKSLESERNSAKEALMEAIRNKEATCPFEVLLESATAELNCLSKEKESLKEELKKGEPAIPDTTEFKATVSFSDDEKDFLILQTTEDVCENPPTLAGPHQGEDYIQFGFSALSQINDPLEVTTGVFTSTEYMARTHHFLGSADSLAITGEITLSSLGSRFPSRAHIVPSAFFI</sequence>
<evidence type="ECO:0000313" key="2">
    <source>
        <dbReference type="EMBL" id="TPX63137.1"/>
    </source>
</evidence>
<comment type="caution">
    <text evidence="2">The sequence shown here is derived from an EMBL/GenBank/DDBJ whole genome shotgun (WGS) entry which is preliminary data.</text>
</comment>
<feature type="coiled-coil region" evidence="1">
    <location>
        <begin position="75"/>
        <end position="133"/>
    </location>
</feature>
<reference evidence="2 3" key="1">
    <citation type="journal article" date="2019" name="Sci. Rep.">
        <title>Comparative genomics of chytrid fungi reveal insights into the obligate biotrophic and pathogenic lifestyle of Synchytrium endobioticum.</title>
        <authorList>
            <person name="van de Vossenberg B.T.L.H."/>
            <person name="Warris S."/>
            <person name="Nguyen H.D.T."/>
            <person name="van Gent-Pelzer M.P.E."/>
            <person name="Joly D.L."/>
            <person name="van de Geest H.C."/>
            <person name="Bonants P.J.M."/>
            <person name="Smith D.S."/>
            <person name="Levesque C.A."/>
            <person name="van der Lee T.A.J."/>
        </authorList>
    </citation>
    <scope>NUCLEOTIDE SEQUENCE [LARGE SCALE GENOMIC DNA]</scope>
    <source>
        <strain evidence="2 3">CBS 675.73</strain>
    </source>
</reference>
<organism evidence="2 3">
    <name type="scientific">Chytriomyces confervae</name>
    <dbReference type="NCBI Taxonomy" id="246404"/>
    <lineage>
        <taxon>Eukaryota</taxon>
        <taxon>Fungi</taxon>
        <taxon>Fungi incertae sedis</taxon>
        <taxon>Chytridiomycota</taxon>
        <taxon>Chytridiomycota incertae sedis</taxon>
        <taxon>Chytridiomycetes</taxon>
        <taxon>Chytridiales</taxon>
        <taxon>Chytriomycetaceae</taxon>
        <taxon>Chytriomyces</taxon>
    </lineage>
</organism>
<protein>
    <submittedName>
        <fullName evidence="2">Uncharacterized protein</fullName>
    </submittedName>
</protein>
<gene>
    <name evidence="2" type="ORF">CcCBS67573_g08762</name>
</gene>
<evidence type="ECO:0000313" key="3">
    <source>
        <dbReference type="Proteomes" id="UP000320333"/>
    </source>
</evidence>
<dbReference type="AlphaFoldDB" id="A0A507EIA1"/>
<dbReference type="EMBL" id="QEAP01000630">
    <property type="protein sequence ID" value="TPX63137.1"/>
    <property type="molecule type" value="Genomic_DNA"/>
</dbReference>
<keyword evidence="1" id="KW-0175">Coiled coil</keyword>
<accession>A0A507EIA1</accession>
<dbReference type="Proteomes" id="UP000320333">
    <property type="component" value="Unassembled WGS sequence"/>
</dbReference>
<name>A0A507EIA1_9FUNG</name>
<keyword evidence="3" id="KW-1185">Reference proteome</keyword>